<dbReference type="Proteomes" id="UP000195569">
    <property type="component" value="Unassembled WGS sequence"/>
</dbReference>
<dbReference type="SUPFAM" id="SSF141868">
    <property type="entry name" value="EAL domain-like"/>
    <property type="match status" value="1"/>
</dbReference>
<reference evidence="2" key="1">
    <citation type="submission" date="2016-12" db="EMBL/GenBank/DDBJ databases">
        <authorList>
            <person name="Moulin L."/>
        </authorList>
    </citation>
    <scope>NUCLEOTIDE SEQUENCE [LARGE SCALE GENOMIC DNA]</scope>
    <source>
        <strain evidence="2">STM 7183</strain>
    </source>
</reference>
<keyword evidence="3" id="KW-1185">Reference proteome</keyword>
<feature type="domain" description="EAL" evidence="1">
    <location>
        <begin position="1"/>
        <end position="90"/>
    </location>
</feature>
<comment type="caution">
    <text evidence="2">The sequence shown here is derived from an EMBL/GenBank/DDBJ whole genome shotgun (WGS) entry which is preliminary data.</text>
</comment>
<evidence type="ECO:0000259" key="1">
    <source>
        <dbReference type="PROSITE" id="PS50883"/>
    </source>
</evidence>
<evidence type="ECO:0000313" key="3">
    <source>
        <dbReference type="Proteomes" id="UP000195569"/>
    </source>
</evidence>
<name>A0A1N7S0R7_9BURK</name>
<dbReference type="EMBL" id="CYGY02000025">
    <property type="protein sequence ID" value="SIT40989.1"/>
    <property type="molecule type" value="Genomic_DNA"/>
</dbReference>
<dbReference type="InterPro" id="IPR035919">
    <property type="entry name" value="EAL_sf"/>
</dbReference>
<dbReference type="PROSITE" id="PS50883">
    <property type="entry name" value="EAL"/>
    <property type="match status" value="1"/>
</dbReference>
<evidence type="ECO:0000313" key="2">
    <source>
        <dbReference type="EMBL" id="SIT40989.1"/>
    </source>
</evidence>
<protein>
    <recommendedName>
        <fullName evidence="1">EAL domain-containing protein</fullName>
    </recommendedName>
</protein>
<gene>
    <name evidence="2" type="ORF">BN2476_250178</name>
</gene>
<dbReference type="InterPro" id="IPR001633">
    <property type="entry name" value="EAL_dom"/>
</dbReference>
<sequence length="90" mass="10129">MHGQAEVFREPYRTYQHAHANEWLAENDLPPVSAWYQPKIELATGVTAEGVETATDIERVRAAGCDFAQGFAISRALPQQALKDFLSRRQ</sequence>
<organism evidence="2 3">
    <name type="scientific">Paraburkholderia piptadeniae</name>
    <dbReference type="NCBI Taxonomy" id="1701573"/>
    <lineage>
        <taxon>Bacteria</taxon>
        <taxon>Pseudomonadati</taxon>
        <taxon>Pseudomonadota</taxon>
        <taxon>Betaproteobacteria</taxon>
        <taxon>Burkholderiales</taxon>
        <taxon>Burkholderiaceae</taxon>
        <taxon>Paraburkholderia</taxon>
    </lineage>
</organism>
<dbReference type="RefSeq" id="WP_087734715.1">
    <property type="nucleotide sequence ID" value="NZ_CYGY02000025.1"/>
</dbReference>
<accession>A0A1N7S0R7</accession>
<dbReference type="Gene3D" id="3.20.20.450">
    <property type="entry name" value="EAL domain"/>
    <property type="match status" value="1"/>
</dbReference>
<dbReference type="AlphaFoldDB" id="A0A1N7S0R7"/>
<proteinExistence type="predicted"/>